<reference evidence="1 2" key="1">
    <citation type="submission" date="2019-06" db="EMBL/GenBank/DDBJ databases">
        <title>Spirosoma utsteinense sp. nov. isolated from Antarctic ice-free soils.</title>
        <authorList>
            <person name="Tahon G."/>
        </authorList>
    </citation>
    <scope>NUCLEOTIDE SEQUENCE [LARGE SCALE GENOMIC DNA]</scope>
    <source>
        <strain evidence="1 2">LMG 31447</strain>
    </source>
</reference>
<accession>A0ABR6WFQ3</accession>
<gene>
    <name evidence="1" type="ORF">FH603_5530</name>
</gene>
<dbReference type="EMBL" id="VFIA01000071">
    <property type="protein sequence ID" value="MBC3794998.1"/>
    <property type="molecule type" value="Genomic_DNA"/>
</dbReference>
<dbReference type="Proteomes" id="UP000700732">
    <property type="component" value="Unassembled WGS sequence"/>
</dbReference>
<protein>
    <submittedName>
        <fullName evidence="1">Diketogulonate reductase-like aldo/keto reductase</fullName>
    </submittedName>
</protein>
<name>A0ABR6WFQ3_9BACT</name>
<evidence type="ECO:0000313" key="1">
    <source>
        <dbReference type="EMBL" id="MBC3794998.1"/>
    </source>
</evidence>
<organism evidence="1 2">
    <name type="scientific">Spirosoma utsteinense</name>
    <dbReference type="NCBI Taxonomy" id="2585773"/>
    <lineage>
        <taxon>Bacteria</taxon>
        <taxon>Pseudomonadati</taxon>
        <taxon>Bacteroidota</taxon>
        <taxon>Cytophagia</taxon>
        <taxon>Cytophagales</taxon>
        <taxon>Cytophagaceae</taxon>
        <taxon>Spirosoma</taxon>
    </lineage>
</organism>
<keyword evidence="2" id="KW-1185">Reference proteome</keyword>
<comment type="caution">
    <text evidence="1">The sequence shown here is derived from an EMBL/GenBank/DDBJ whole genome shotgun (WGS) entry which is preliminary data.</text>
</comment>
<evidence type="ECO:0000313" key="2">
    <source>
        <dbReference type="Proteomes" id="UP000700732"/>
    </source>
</evidence>
<proteinExistence type="predicted"/>
<sequence length="40" mass="4752">MEENINVFDFELSTENREAIVSLDTKQRLFLDHRDPAMVK</sequence>